<dbReference type="PANTHER" id="PTHR43415">
    <property type="entry name" value="SPERMIDINE N(1)-ACETYLTRANSFERASE"/>
    <property type="match status" value="1"/>
</dbReference>
<dbReference type="Proteomes" id="UP000176451">
    <property type="component" value="Unassembled WGS sequence"/>
</dbReference>
<dbReference type="Pfam" id="PF13302">
    <property type="entry name" value="Acetyltransf_3"/>
    <property type="match status" value="1"/>
</dbReference>
<feature type="domain" description="N-acetyltransferase" evidence="1">
    <location>
        <begin position="3"/>
        <end position="160"/>
    </location>
</feature>
<protein>
    <recommendedName>
        <fullName evidence="1">N-acetyltransferase domain-containing protein</fullName>
    </recommendedName>
</protein>
<evidence type="ECO:0000313" key="3">
    <source>
        <dbReference type="Proteomes" id="UP000176451"/>
    </source>
</evidence>
<name>A0A1F5EKL1_9BACT</name>
<organism evidence="2 3">
    <name type="scientific">Candidatus Berkelbacteria bacterium RIFCSPHIGHO2_12_FULL_36_9</name>
    <dbReference type="NCBI Taxonomy" id="1797469"/>
    <lineage>
        <taxon>Bacteria</taxon>
        <taxon>Candidatus Berkelbacteria</taxon>
    </lineage>
</organism>
<dbReference type="SUPFAM" id="SSF55729">
    <property type="entry name" value="Acyl-CoA N-acyltransferases (Nat)"/>
    <property type="match status" value="1"/>
</dbReference>
<reference evidence="2 3" key="1">
    <citation type="journal article" date="2016" name="Nat. Commun.">
        <title>Thousands of microbial genomes shed light on interconnected biogeochemical processes in an aquifer system.</title>
        <authorList>
            <person name="Anantharaman K."/>
            <person name="Brown C.T."/>
            <person name="Hug L.A."/>
            <person name="Sharon I."/>
            <person name="Castelle C.J."/>
            <person name="Probst A.J."/>
            <person name="Thomas B.C."/>
            <person name="Singh A."/>
            <person name="Wilkins M.J."/>
            <person name="Karaoz U."/>
            <person name="Brodie E.L."/>
            <person name="Williams K.H."/>
            <person name="Hubbard S.S."/>
            <person name="Banfield J.F."/>
        </authorList>
    </citation>
    <scope>NUCLEOTIDE SEQUENCE [LARGE SCALE GENOMIC DNA]</scope>
</reference>
<dbReference type="EMBL" id="MEZV01000003">
    <property type="protein sequence ID" value="OGD67925.1"/>
    <property type="molecule type" value="Genomic_DNA"/>
</dbReference>
<dbReference type="GO" id="GO:0016747">
    <property type="term" value="F:acyltransferase activity, transferring groups other than amino-acyl groups"/>
    <property type="evidence" value="ECO:0007669"/>
    <property type="project" value="InterPro"/>
</dbReference>
<dbReference type="InterPro" id="IPR016181">
    <property type="entry name" value="Acyl_CoA_acyltransferase"/>
</dbReference>
<sequence length="163" mass="19013">MSIKLRKIKESDLPLFLKWWKDHDLIALTSGNFDELDEKLPGYFFKMIDSKKDHHYIIQYEKKAIGHLALMHKNPDSFEITIVIGEKEYWNRGFGTKAIKKALLLGFGKLGYSKSYLEVRPENIRAIKAYESCGFVKKGLKKYPENKYQPVTLKMVLNKISPK</sequence>
<gene>
    <name evidence="2" type="ORF">A3F08_03515</name>
</gene>
<dbReference type="Gene3D" id="3.40.630.30">
    <property type="match status" value="1"/>
</dbReference>
<proteinExistence type="predicted"/>
<accession>A0A1F5EKL1</accession>
<dbReference type="PROSITE" id="PS51186">
    <property type="entry name" value="GNAT"/>
    <property type="match status" value="1"/>
</dbReference>
<dbReference type="InterPro" id="IPR000182">
    <property type="entry name" value="GNAT_dom"/>
</dbReference>
<comment type="caution">
    <text evidence="2">The sequence shown here is derived from an EMBL/GenBank/DDBJ whole genome shotgun (WGS) entry which is preliminary data.</text>
</comment>
<dbReference type="AlphaFoldDB" id="A0A1F5EKL1"/>
<evidence type="ECO:0000259" key="1">
    <source>
        <dbReference type="PROSITE" id="PS51186"/>
    </source>
</evidence>
<dbReference type="PANTHER" id="PTHR43415:SF3">
    <property type="entry name" value="GNAT-FAMILY ACETYLTRANSFERASE"/>
    <property type="match status" value="1"/>
</dbReference>
<evidence type="ECO:0000313" key="2">
    <source>
        <dbReference type="EMBL" id="OGD67925.1"/>
    </source>
</evidence>
<dbReference type="STRING" id="1797469.A3F08_03515"/>